<keyword evidence="7" id="KW-0130">Cell adhesion</keyword>
<feature type="signal peptide" evidence="15">
    <location>
        <begin position="1"/>
        <end position="24"/>
    </location>
</feature>
<feature type="compositionally biased region" description="Basic and acidic residues" evidence="13">
    <location>
        <begin position="831"/>
        <end position="848"/>
    </location>
</feature>
<dbReference type="Pfam" id="PF08266">
    <property type="entry name" value="Cadherin_2"/>
    <property type="match status" value="1"/>
</dbReference>
<dbReference type="FunFam" id="2.60.40.60:FF:000007">
    <property type="entry name" value="Protocadherin alpha 2"/>
    <property type="match status" value="1"/>
</dbReference>
<keyword evidence="8 14" id="KW-1133">Transmembrane helix</keyword>
<dbReference type="SMART" id="SM00112">
    <property type="entry name" value="CA"/>
    <property type="match status" value="7"/>
</dbReference>
<evidence type="ECO:0000256" key="5">
    <source>
        <dbReference type="ARBA" id="ARBA00022737"/>
    </source>
</evidence>
<dbReference type="Proteomes" id="UP001209878">
    <property type="component" value="Unassembled WGS sequence"/>
</dbReference>
<dbReference type="PROSITE" id="PS00232">
    <property type="entry name" value="CADHERIN_1"/>
    <property type="match status" value="3"/>
</dbReference>
<evidence type="ECO:0000256" key="6">
    <source>
        <dbReference type="ARBA" id="ARBA00022837"/>
    </source>
</evidence>
<evidence type="ECO:0000256" key="1">
    <source>
        <dbReference type="ARBA" id="ARBA00004251"/>
    </source>
</evidence>
<keyword evidence="6 12" id="KW-0106">Calcium</keyword>
<comment type="caution">
    <text evidence="17">The sequence shown here is derived from an EMBL/GenBank/DDBJ whole genome shotgun (WGS) entry which is preliminary data.</text>
</comment>
<dbReference type="CDD" id="cd11304">
    <property type="entry name" value="Cadherin_repeat"/>
    <property type="match status" value="7"/>
</dbReference>
<dbReference type="GO" id="GO:0005886">
    <property type="term" value="C:plasma membrane"/>
    <property type="evidence" value="ECO:0007669"/>
    <property type="project" value="UniProtKB-SubCell"/>
</dbReference>
<dbReference type="InterPro" id="IPR013164">
    <property type="entry name" value="Cadherin_N"/>
</dbReference>
<proteinExistence type="predicted"/>
<feature type="transmembrane region" description="Helical" evidence="14">
    <location>
        <begin position="782"/>
        <end position="806"/>
    </location>
</feature>
<organism evidence="17 18">
    <name type="scientific">Ridgeia piscesae</name>
    <name type="common">Tubeworm</name>
    <dbReference type="NCBI Taxonomy" id="27915"/>
    <lineage>
        <taxon>Eukaryota</taxon>
        <taxon>Metazoa</taxon>
        <taxon>Spiralia</taxon>
        <taxon>Lophotrochozoa</taxon>
        <taxon>Annelida</taxon>
        <taxon>Polychaeta</taxon>
        <taxon>Sedentaria</taxon>
        <taxon>Canalipalpata</taxon>
        <taxon>Sabellida</taxon>
        <taxon>Siboglinidae</taxon>
        <taxon>Ridgeia</taxon>
    </lineage>
</organism>
<feature type="domain" description="Cadherin" evidence="16">
    <location>
        <begin position="558"/>
        <end position="663"/>
    </location>
</feature>
<evidence type="ECO:0000256" key="4">
    <source>
        <dbReference type="ARBA" id="ARBA00022729"/>
    </source>
</evidence>
<dbReference type="FunFam" id="2.60.40.60:FF:000005">
    <property type="entry name" value="Protocadherin 9"/>
    <property type="match status" value="1"/>
</dbReference>
<feature type="region of interest" description="Disordered" evidence="13">
    <location>
        <begin position="865"/>
        <end position="887"/>
    </location>
</feature>
<name>A0AAD9P739_RIDPI</name>
<evidence type="ECO:0000259" key="16">
    <source>
        <dbReference type="PROSITE" id="PS50268"/>
    </source>
</evidence>
<keyword evidence="4 15" id="KW-0732">Signal</keyword>
<evidence type="ECO:0000256" key="11">
    <source>
        <dbReference type="ARBA" id="ARBA00072296"/>
    </source>
</evidence>
<accession>A0AAD9P739</accession>
<evidence type="ECO:0000256" key="9">
    <source>
        <dbReference type="ARBA" id="ARBA00023136"/>
    </source>
</evidence>
<gene>
    <name evidence="17" type="ORF">NP493_112g04013</name>
</gene>
<dbReference type="Pfam" id="PF00028">
    <property type="entry name" value="Cadherin"/>
    <property type="match status" value="6"/>
</dbReference>
<feature type="domain" description="Cadherin" evidence="16">
    <location>
        <begin position="454"/>
        <end position="557"/>
    </location>
</feature>
<keyword evidence="10" id="KW-0325">Glycoprotein</keyword>
<dbReference type="InterPro" id="IPR002126">
    <property type="entry name" value="Cadherin-like_dom"/>
</dbReference>
<dbReference type="FunFam" id="2.60.40.60:FF:000350">
    <property type="entry name" value="Predicted protein"/>
    <property type="match status" value="1"/>
</dbReference>
<dbReference type="FunFam" id="2.60.40.60:FF:000116">
    <property type="entry name" value="Dachsous cadherin-related 2"/>
    <property type="match status" value="1"/>
</dbReference>
<dbReference type="EMBL" id="JAODUO010000111">
    <property type="protein sequence ID" value="KAK2189257.1"/>
    <property type="molecule type" value="Genomic_DNA"/>
</dbReference>
<dbReference type="InterPro" id="IPR020894">
    <property type="entry name" value="Cadherin_CS"/>
</dbReference>
<dbReference type="SUPFAM" id="SSF49313">
    <property type="entry name" value="Cadherin-like"/>
    <property type="match status" value="7"/>
</dbReference>
<evidence type="ECO:0000256" key="12">
    <source>
        <dbReference type="PROSITE-ProRule" id="PRU00043"/>
    </source>
</evidence>
<feature type="domain" description="Cadherin" evidence="16">
    <location>
        <begin position="667"/>
        <end position="770"/>
    </location>
</feature>
<feature type="chain" id="PRO_5042052547" description="Protocadherin-20" evidence="15">
    <location>
        <begin position="25"/>
        <end position="887"/>
    </location>
</feature>
<dbReference type="InterPro" id="IPR015919">
    <property type="entry name" value="Cadherin-like_sf"/>
</dbReference>
<dbReference type="Gene3D" id="2.60.40.60">
    <property type="entry name" value="Cadherins"/>
    <property type="match status" value="7"/>
</dbReference>
<evidence type="ECO:0000313" key="18">
    <source>
        <dbReference type="Proteomes" id="UP001209878"/>
    </source>
</evidence>
<keyword evidence="3 14" id="KW-0812">Transmembrane</keyword>
<evidence type="ECO:0000256" key="3">
    <source>
        <dbReference type="ARBA" id="ARBA00022692"/>
    </source>
</evidence>
<keyword evidence="5" id="KW-0677">Repeat</keyword>
<feature type="domain" description="Cadherin" evidence="16">
    <location>
        <begin position="356"/>
        <end position="453"/>
    </location>
</feature>
<feature type="compositionally biased region" description="Basic and acidic residues" evidence="13">
    <location>
        <begin position="865"/>
        <end position="875"/>
    </location>
</feature>
<dbReference type="PRINTS" id="PR00205">
    <property type="entry name" value="CADHERIN"/>
</dbReference>
<dbReference type="PANTHER" id="PTHR24028">
    <property type="entry name" value="CADHERIN-87A"/>
    <property type="match status" value="1"/>
</dbReference>
<evidence type="ECO:0000256" key="2">
    <source>
        <dbReference type="ARBA" id="ARBA00022475"/>
    </source>
</evidence>
<dbReference type="AlphaFoldDB" id="A0AAD9P739"/>
<evidence type="ECO:0000256" key="8">
    <source>
        <dbReference type="ARBA" id="ARBA00022989"/>
    </source>
</evidence>
<dbReference type="FunFam" id="2.60.40.60:FF:000092">
    <property type="entry name" value="Protocadherin 8"/>
    <property type="match status" value="1"/>
</dbReference>
<sequence length="887" mass="98577">MGYTQCTSLMVACVITFVIHQVTSVIESEDVSYTINEEGPTDEFLGNILDQTSLRGQSFKFNYLSTEPTLFAVNLTTGALRTVGRIDREEVCRNGVRCTETFNIGVLRHSMIIMIIKVTITILDINDNAPRFVENKKTIEISESASTGSKYQLPSVSDPDSPLLSVKHYEMSFSDGKFELKADDRTDGVFELFLETKGSLDRERKSSYDLLVTVTDGGTPAKTGTMSVTVVVLDANDNTPRFDQERYTLSILENPSVGSVIIQVHASDDDEGRNREIVYAMKTHKDLFGINNKTGEVYVKGVVDYEQEHLYHVGVIATDQGMIPRSTDTIIVIEVKDLNDNSPEITINSLGAQGFAEILENAEQGTFVAHVKVEDKDSGVNGELSCTLTDNKFRLEQLFETNYQIVTSGHLDRERISEYSLAIRCVDRGTIPHETVKNVQVRLIDVNDNAPQFLQASYQANVVENNKVGDFVLQPNATDADAGQNAEILYNVSEKGQKMFAIDGTSGRITAKVVFDREENNEMQFYVIAVDRGSPAMSSSVLVVVTIQDLNDEIPLFTQNVYTFNVSENEPQNTEVGTVGATDADQFPFNEFLFSIVPDTNLLGLFSIDSRSGKITTKGMLDREVQGVFRLTVLASDYGSPIKSSRAGVVIYVTDQNDNTPVFNFPDTHNNTVHMSNRSPIGLTVAHVNAYDLDTGDNGRLTYRFSGGNDNALFTIDQNNGDVSVNVEFKDTTYELHEFTVIAQDHGFPQKLAEATLNIFVNKSIPYPLAKQSGSILSGQNFSIAISLACVSAIVIVILVVAIVLIRRQEREKMQQYNCRMEALRKLTGKATRDGKSEKDSRSSESVKRKSKKLPYEIDFTIEKEDEKKQYHSDSKVSGLPPYQFYP</sequence>
<keyword evidence="9 14" id="KW-0472">Membrane</keyword>
<evidence type="ECO:0000256" key="14">
    <source>
        <dbReference type="SAM" id="Phobius"/>
    </source>
</evidence>
<evidence type="ECO:0000256" key="7">
    <source>
        <dbReference type="ARBA" id="ARBA00022889"/>
    </source>
</evidence>
<feature type="region of interest" description="Disordered" evidence="13">
    <location>
        <begin position="828"/>
        <end position="852"/>
    </location>
</feature>
<dbReference type="GO" id="GO:0005509">
    <property type="term" value="F:calcium ion binding"/>
    <property type="evidence" value="ECO:0007669"/>
    <property type="project" value="UniProtKB-UniRule"/>
</dbReference>
<protein>
    <recommendedName>
        <fullName evidence="11">Protocadherin-20</fullName>
    </recommendedName>
</protein>
<keyword evidence="2" id="KW-1003">Cell membrane</keyword>
<dbReference type="FunFam" id="2.60.40.60:FF:000002">
    <property type="entry name" value="Protocadherin alpha 2"/>
    <property type="match status" value="1"/>
</dbReference>
<keyword evidence="18" id="KW-1185">Reference proteome</keyword>
<evidence type="ECO:0000256" key="10">
    <source>
        <dbReference type="ARBA" id="ARBA00023180"/>
    </source>
</evidence>
<comment type="subcellular location">
    <subcellularLocation>
        <location evidence="1">Cell membrane</location>
        <topology evidence="1">Single-pass type I membrane protein</topology>
    </subcellularLocation>
</comment>
<evidence type="ECO:0000256" key="13">
    <source>
        <dbReference type="SAM" id="MobiDB-lite"/>
    </source>
</evidence>
<evidence type="ECO:0000256" key="15">
    <source>
        <dbReference type="SAM" id="SignalP"/>
    </source>
</evidence>
<feature type="domain" description="Cadherin" evidence="16">
    <location>
        <begin position="133"/>
        <end position="242"/>
    </location>
</feature>
<dbReference type="PANTHER" id="PTHR24028:SF146">
    <property type="entry name" value="CADHERIN 96CB, ISOFORM D-RELATED"/>
    <property type="match status" value="1"/>
</dbReference>
<dbReference type="InterPro" id="IPR050174">
    <property type="entry name" value="Protocadherin/Cadherin-CA"/>
</dbReference>
<feature type="domain" description="Cadherin" evidence="16">
    <location>
        <begin position="243"/>
        <end position="345"/>
    </location>
</feature>
<dbReference type="PROSITE" id="PS50268">
    <property type="entry name" value="CADHERIN_2"/>
    <property type="match status" value="7"/>
</dbReference>
<dbReference type="GO" id="GO:0007156">
    <property type="term" value="P:homophilic cell adhesion via plasma membrane adhesion molecules"/>
    <property type="evidence" value="ECO:0007669"/>
    <property type="project" value="InterPro"/>
</dbReference>
<feature type="domain" description="Cadherin" evidence="16">
    <location>
        <begin position="27"/>
        <end position="132"/>
    </location>
</feature>
<evidence type="ECO:0000313" key="17">
    <source>
        <dbReference type="EMBL" id="KAK2189257.1"/>
    </source>
</evidence>
<reference evidence="17" key="1">
    <citation type="journal article" date="2023" name="Mol. Biol. Evol.">
        <title>Third-Generation Sequencing Reveals the Adaptive Role of the Epigenome in Three Deep-Sea Polychaetes.</title>
        <authorList>
            <person name="Perez M."/>
            <person name="Aroh O."/>
            <person name="Sun Y."/>
            <person name="Lan Y."/>
            <person name="Juniper S.K."/>
            <person name="Young C.R."/>
            <person name="Angers B."/>
            <person name="Qian P.Y."/>
        </authorList>
    </citation>
    <scope>NUCLEOTIDE SEQUENCE</scope>
    <source>
        <strain evidence="17">R07B-5</strain>
    </source>
</reference>